<dbReference type="AlphaFoldDB" id="A0A1N6GJ52"/>
<gene>
    <name evidence="3" type="ORF">SAMN05444002_2535</name>
</gene>
<feature type="domain" description="Solute-binding protein family 3/N-terminal" evidence="2">
    <location>
        <begin position="16"/>
        <end position="235"/>
    </location>
</feature>
<dbReference type="SMART" id="SM00062">
    <property type="entry name" value="PBPb"/>
    <property type="match status" value="1"/>
</dbReference>
<keyword evidence="1" id="KW-0732">Signal</keyword>
<dbReference type="EMBL" id="FSRL01000001">
    <property type="protein sequence ID" value="SIO07565.1"/>
    <property type="molecule type" value="Genomic_DNA"/>
</dbReference>
<dbReference type="Proteomes" id="UP000184932">
    <property type="component" value="Unassembled WGS sequence"/>
</dbReference>
<dbReference type="STRING" id="1217970.SAMN05444002_2535"/>
<sequence>MISTDELKSQYAPHGTLRVALNHGNRILVGRDANSAPVGISVDLARTLADTLDLPLEFVEFDRAVDVSSSATEDTWDVCFLAVDPKRAETIDFTAPYVRIEGRYLAAPSCDAADATALVQSGLPVGTVKGSAYTLTLERKPGAEHLKVYEDIHAMLAALDAGEVAAAAGIGSVMEAEGEGRPGSRALSPPFMEIRQAMAIVKGRPLAAAHLKDFVAQLAREGKVGDILERHGVARSCAMTV</sequence>
<dbReference type="InterPro" id="IPR001638">
    <property type="entry name" value="Solute-binding_3/MltF_N"/>
</dbReference>
<evidence type="ECO:0000256" key="1">
    <source>
        <dbReference type="ARBA" id="ARBA00022729"/>
    </source>
</evidence>
<accession>A0A1N6GJ52</accession>
<proteinExistence type="predicted"/>
<protein>
    <submittedName>
        <fullName evidence="3">Amino acid ABC transporter substrate-binding protein, PAAT family</fullName>
    </submittedName>
</protein>
<dbReference type="Pfam" id="PF00497">
    <property type="entry name" value="SBP_bac_3"/>
    <property type="match status" value="1"/>
</dbReference>
<dbReference type="PANTHER" id="PTHR35936:SF17">
    <property type="entry name" value="ARGININE-BINDING EXTRACELLULAR PROTEIN ARTP"/>
    <property type="match status" value="1"/>
</dbReference>
<evidence type="ECO:0000259" key="2">
    <source>
        <dbReference type="SMART" id="SM00062"/>
    </source>
</evidence>
<organism evidence="3 4">
    <name type="scientific">Vannielia litorea</name>
    <dbReference type="NCBI Taxonomy" id="1217970"/>
    <lineage>
        <taxon>Bacteria</taxon>
        <taxon>Pseudomonadati</taxon>
        <taxon>Pseudomonadota</taxon>
        <taxon>Alphaproteobacteria</taxon>
        <taxon>Rhodobacterales</taxon>
        <taxon>Paracoccaceae</taxon>
        <taxon>Vannielia</taxon>
    </lineage>
</organism>
<keyword evidence="4" id="KW-1185">Reference proteome</keyword>
<dbReference type="OrthoDB" id="6955767at2"/>
<dbReference type="RefSeq" id="WP_074256541.1">
    <property type="nucleotide sequence ID" value="NZ_FSRL01000001.1"/>
</dbReference>
<evidence type="ECO:0000313" key="3">
    <source>
        <dbReference type="EMBL" id="SIO07565.1"/>
    </source>
</evidence>
<dbReference type="PANTHER" id="PTHR35936">
    <property type="entry name" value="MEMBRANE-BOUND LYTIC MUREIN TRANSGLYCOSYLASE F"/>
    <property type="match status" value="1"/>
</dbReference>
<name>A0A1N6GJ52_9RHOB</name>
<reference evidence="4" key="1">
    <citation type="submission" date="2016-11" db="EMBL/GenBank/DDBJ databases">
        <authorList>
            <person name="Varghese N."/>
            <person name="Submissions S."/>
        </authorList>
    </citation>
    <scope>NUCLEOTIDE SEQUENCE [LARGE SCALE GENOMIC DNA]</scope>
    <source>
        <strain evidence="4">DSM 29440</strain>
    </source>
</reference>
<evidence type="ECO:0000313" key="4">
    <source>
        <dbReference type="Proteomes" id="UP000184932"/>
    </source>
</evidence>
<dbReference type="SUPFAM" id="SSF53850">
    <property type="entry name" value="Periplasmic binding protein-like II"/>
    <property type="match status" value="1"/>
</dbReference>
<dbReference type="Gene3D" id="3.40.190.10">
    <property type="entry name" value="Periplasmic binding protein-like II"/>
    <property type="match status" value="2"/>
</dbReference>